<keyword evidence="2" id="KW-1185">Reference proteome</keyword>
<dbReference type="WBParaSite" id="SRDH1_17900.6">
    <property type="protein sequence ID" value="SRDH1_17900.6"/>
    <property type="gene ID" value="SRDH1_17900"/>
</dbReference>
<accession>A0AA85EPW8</accession>
<evidence type="ECO:0008006" key="4">
    <source>
        <dbReference type="Google" id="ProtNLM"/>
    </source>
</evidence>
<dbReference type="InterPro" id="IPR016130">
    <property type="entry name" value="Tyr_Pase_AS"/>
</dbReference>
<dbReference type="PANTHER" id="PTHR13524">
    <property type="entry name" value="MYOTUBULARIN-RELATED"/>
    <property type="match status" value="1"/>
</dbReference>
<dbReference type="Proteomes" id="UP000050792">
    <property type="component" value="Unassembled WGS sequence"/>
</dbReference>
<feature type="region of interest" description="Disordered" evidence="1">
    <location>
        <begin position="466"/>
        <end position="499"/>
    </location>
</feature>
<feature type="region of interest" description="Disordered" evidence="1">
    <location>
        <begin position="405"/>
        <end position="434"/>
    </location>
</feature>
<dbReference type="GO" id="GO:0004438">
    <property type="term" value="F:phosphatidylinositol-3-phosphate phosphatase activity"/>
    <property type="evidence" value="ECO:0007669"/>
    <property type="project" value="InterPro"/>
</dbReference>
<dbReference type="PANTHER" id="PTHR13524:SF2">
    <property type="entry name" value="MYOTUBULARIN-RELATED PROTEIN 14"/>
    <property type="match status" value="1"/>
</dbReference>
<dbReference type="PROSITE" id="PS00383">
    <property type="entry name" value="TYR_PHOSPHATASE_1"/>
    <property type="match status" value="1"/>
</dbReference>
<dbReference type="InterPro" id="IPR029021">
    <property type="entry name" value="Prot-tyrosine_phosphatase-like"/>
</dbReference>
<reference evidence="2" key="1">
    <citation type="submission" date="2022-06" db="EMBL/GenBank/DDBJ databases">
        <authorList>
            <person name="Berger JAMES D."/>
            <person name="Berger JAMES D."/>
        </authorList>
    </citation>
    <scope>NUCLEOTIDE SEQUENCE [LARGE SCALE GENOMIC DNA]</scope>
</reference>
<dbReference type="Gene3D" id="3.90.190.10">
    <property type="entry name" value="Protein tyrosine phosphatase superfamily"/>
    <property type="match status" value="1"/>
</dbReference>
<evidence type="ECO:0000313" key="2">
    <source>
        <dbReference type="Proteomes" id="UP000050792"/>
    </source>
</evidence>
<dbReference type="InterPro" id="IPR039802">
    <property type="entry name" value="MTMR14"/>
</dbReference>
<dbReference type="SUPFAM" id="SSF52799">
    <property type="entry name" value="(Phosphotyrosine protein) phosphatases II"/>
    <property type="match status" value="1"/>
</dbReference>
<organism evidence="2 3">
    <name type="scientific">Schistosoma rodhaini</name>
    <dbReference type="NCBI Taxonomy" id="6188"/>
    <lineage>
        <taxon>Eukaryota</taxon>
        <taxon>Metazoa</taxon>
        <taxon>Spiralia</taxon>
        <taxon>Lophotrochozoa</taxon>
        <taxon>Platyhelminthes</taxon>
        <taxon>Trematoda</taxon>
        <taxon>Digenea</taxon>
        <taxon>Strigeidida</taxon>
        <taxon>Schistosomatoidea</taxon>
        <taxon>Schistosomatidae</taxon>
        <taxon>Schistosoma</taxon>
    </lineage>
</organism>
<protein>
    <recommendedName>
        <fullName evidence="4">Myotubularin phosphatase domain-containing protein</fullName>
    </recommendedName>
</protein>
<sequence length="499" mass="56623">MLDVTKEDVIELLSFMLDADFNEQLLKCYPKEIYKINDICNTLTFEDCPAENICRCSTLSGPLEFYGRQVATAAGFTFDGHVSNSSGGELPDTSFETENGRQSLEKLRDDDCELIRRLNVTYICDFMLEYRKIKCWVPISSSEKVDQQGRYNDFVVIPLPYPGSEFFRIWRDSGYTMHHVYFDWNRSGVEVSVNPNLIPKTLLSSSVEWSLYKSWDIYTITVNYMKLLLGLLYEGAGGLLLHCVSGWDRTPLFICLLRCLLWADDLMHCSLTPIQMLYLTLGYDWFLFGHKLKTRMELGEEILRFTFQFIGEMAKCTELSLRRVYDIHVTDGSKSSDSDDSSFIDLRSSDDLQPLRQSRLEELSNLFFEFWNEEIKRREVQSTINSIGPITNESVVADKNTQLISNSKEQSTFNNDDEPSTGHENYACRNSNKPSENQNSIVFQISNALNSAVSVVTSNFVTPLLSSSSSSSVAPSSSVSSSNSIRTVNESIGDPPTTT</sequence>
<feature type="compositionally biased region" description="Polar residues" evidence="1">
    <location>
        <begin position="405"/>
        <end position="414"/>
    </location>
</feature>
<feature type="compositionally biased region" description="Polar residues" evidence="1">
    <location>
        <begin position="485"/>
        <end position="499"/>
    </location>
</feature>
<evidence type="ECO:0000313" key="3">
    <source>
        <dbReference type="WBParaSite" id="SRDH1_17900.6"/>
    </source>
</evidence>
<feature type="compositionally biased region" description="Low complexity" evidence="1">
    <location>
        <begin position="466"/>
        <end position="484"/>
    </location>
</feature>
<evidence type="ECO:0000256" key="1">
    <source>
        <dbReference type="SAM" id="MobiDB-lite"/>
    </source>
</evidence>
<proteinExistence type="predicted"/>
<name>A0AA85EPW8_9TREM</name>
<reference evidence="3" key="2">
    <citation type="submission" date="2023-11" db="UniProtKB">
        <authorList>
            <consortium name="WormBaseParasite"/>
        </authorList>
    </citation>
    <scope>IDENTIFICATION</scope>
</reference>
<dbReference type="AlphaFoldDB" id="A0AA85EPW8"/>